<reference evidence="3 4" key="1">
    <citation type="submission" date="2017-08" db="EMBL/GenBank/DDBJ databases">
        <title>Substantial Increase in Enzyme Production by Combined Drug-Resistance Mutations in Paenibacillus agaridevorans.</title>
        <authorList>
            <person name="Tanaka Y."/>
            <person name="Funane K."/>
            <person name="Hosaka T."/>
            <person name="Shiwa Y."/>
            <person name="Fujita N."/>
            <person name="Miyazaki T."/>
            <person name="Yoshikawa H."/>
            <person name="Murakami K."/>
            <person name="Kasahara K."/>
            <person name="Inaoka T."/>
            <person name="Hiraga Y."/>
            <person name="Ochi K."/>
        </authorList>
    </citation>
    <scope>NUCLEOTIDE SEQUENCE [LARGE SCALE GENOMIC DNA]</scope>
    <source>
        <strain evidence="3 4">T-3040</strain>
    </source>
</reference>
<feature type="domain" description="MobA-like NTP transferase" evidence="2">
    <location>
        <begin position="2"/>
        <end position="123"/>
    </location>
</feature>
<dbReference type="AlphaFoldDB" id="A0A2R5EVC6"/>
<gene>
    <name evidence="3" type="ORF">PAT3040_04785</name>
</gene>
<evidence type="ECO:0000256" key="1">
    <source>
        <dbReference type="ARBA" id="ARBA00022679"/>
    </source>
</evidence>
<dbReference type="Gene3D" id="3.90.550.10">
    <property type="entry name" value="Spore Coat Polysaccharide Biosynthesis Protein SpsA, Chain A"/>
    <property type="match status" value="1"/>
</dbReference>
<organism evidence="3 4">
    <name type="scientific">Paenibacillus agaridevorans</name>
    <dbReference type="NCBI Taxonomy" id="171404"/>
    <lineage>
        <taxon>Bacteria</taxon>
        <taxon>Bacillati</taxon>
        <taxon>Bacillota</taxon>
        <taxon>Bacilli</taxon>
        <taxon>Bacillales</taxon>
        <taxon>Paenibacillaceae</taxon>
        <taxon>Paenibacillus</taxon>
    </lineage>
</organism>
<dbReference type="EMBL" id="BDQX01000289">
    <property type="protein sequence ID" value="GBG10075.1"/>
    <property type="molecule type" value="Genomic_DNA"/>
</dbReference>
<evidence type="ECO:0000313" key="4">
    <source>
        <dbReference type="Proteomes" id="UP000245202"/>
    </source>
</evidence>
<dbReference type="PANTHER" id="PTHR19136">
    <property type="entry name" value="MOLYBDENUM COFACTOR GUANYLYLTRANSFERASE"/>
    <property type="match status" value="1"/>
</dbReference>
<keyword evidence="1 3" id="KW-0808">Transferase</keyword>
<dbReference type="GO" id="GO:0016779">
    <property type="term" value="F:nucleotidyltransferase activity"/>
    <property type="evidence" value="ECO:0007669"/>
    <property type="project" value="UniProtKB-KW"/>
</dbReference>
<dbReference type="InterPro" id="IPR029044">
    <property type="entry name" value="Nucleotide-diphossugar_trans"/>
</dbReference>
<sequence>MRTCCNEITIVANDPQPFLRAVDRDIRIITDYYTDKGVLSGMHAGLALAQNQNVWVVGCHMPFPSADAAMLLQAYKTDHVDAVIPWVDKGAFPLHGIYDRSCARRIGEQLNEGDSYLSRFLNRLNWIELSETAFLEKGVGCHFTKTIHSPEDYYSLTNSFLQHEFELLYGGEDTRNIGL</sequence>
<dbReference type="Pfam" id="PF12804">
    <property type="entry name" value="NTP_transf_3"/>
    <property type="match status" value="1"/>
</dbReference>
<evidence type="ECO:0000313" key="3">
    <source>
        <dbReference type="EMBL" id="GBG10075.1"/>
    </source>
</evidence>
<keyword evidence="3" id="KW-0548">Nucleotidyltransferase</keyword>
<protein>
    <submittedName>
        <fullName evidence="3">Putative molybdenum cofactor guanylyltransferase</fullName>
    </submittedName>
</protein>
<dbReference type="Proteomes" id="UP000245202">
    <property type="component" value="Unassembled WGS sequence"/>
</dbReference>
<name>A0A2R5EVC6_9BACL</name>
<accession>A0A2R5EVC6</accession>
<keyword evidence="4" id="KW-1185">Reference proteome</keyword>
<proteinExistence type="predicted"/>
<dbReference type="InterPro" id="IPR025877">
    <property type="entry name" value="MobA-like_NTP_Trfase"/>
</dbReference>
<evidence type="ECO:0000259" key="2">
    <source>
        <dbReference type="Pfam" id="PF12804"/>
    </source>
</evidence>
<comment type="caution">
    <text evidence="3">The sequence shown here is derived from an EMBL/GenBank/DDBJ whole genome shotgun (WGS) entry which is preliminary data.</text>
</comment>
<dbReference type="SUPFAM" id="SSF53448">
    <property type="entry name" value="Nucleotide-diphospho-sugar transferases"/>
    <property type="match status" value="1"/>
</dbReference>
<dbReference type="PANTHER" id="PTHR19136:SF81">
    <property type="entry name" value="MOLYBDENUM COFACTOR GUANYLYLTRANSFERASE"/>
    <property type="match status" value="1"/>
</dbReference>